<evidence type="ECO:0000256" key="2">
    <source>
        <dbReference type="ARBA" id="ARBA00023125"/>
    </source>
</evidence>
<dbReference type="InterPro" id="IPR009057">
    <property type="entry name" value="Homeodomain-like_sf"/>
</dbReference>
<dbReference type="PANTHER" id="PTHR43280:SF28">
    <property type="entry name" value="HTH-TYPE TRANSCRIPTIONAL ACTIVATOR RHAS"/>
    <property type="match status" value="1"/>
</dbReference>
<dbReference type="SMART" id="SM00342">
    <property type="entry name" value="HTH_ARAC"/>
    <property type="match status" value="1"/>
</dbReference>
<evidence type="ECO:0000259" key="4">
    <source>
        <dbReference type="PROSITE" id="PS01124"/>
    </source>
</evidence>
<dbReference type="SUPFAM" id="SSF46689">
    <property type="entry name" value="Homeodomain-like"/>
    <property type="match status" value="2"/>
</dbReference>
<sequence length="272" mass="30432">MAVYFKNSYKSDGAALPLSVKNVGFQQCTPGYRWGAGVRDHYLIHYVVSGRGTFTAAGRAFPVRAGEVFLVWPNVVVSYEADTESPWEYYWLGFSGPDAAALLARTDLRPDAPVLHIDFGRTFQRYITAIYEARGQSAWSRTQMLGYAYLLLGKLIEGREGPEDRGDVIDRAAAYIENNYAEPITVDDIATFAGVSRSWLYRGFMQRFGRSPTALLRETRLKTARTLLRGTTMHISEIAWSVGYPDALYFSRVFAASEGCSPSVYRAGQEHT</sequence>
<reference evidence="5 6" key="1">
    <citation type="submission" date="2024-03" db="EMBL/GenBank/DDBJ databases">
        <title>Human intestinal bacterial collection.</title>
        <authorList>
            <person name="Pauvert C."/>
            <person name="Hitch T.C.A."/>
            <person name="Clavel T."/>
        </authorList>
    </citation>
    <scope>NUCLEOTIDE SEQUENCE [LARGE SCALE GENOMIC DNA]</scope>
    <source>
        <strain evidence="5 6">CLA-AA-H192</strain>
    </source>
</reference>
<dbReference type="InterPro" id="IPR018060">
    <property type="entry name" value="HTH_AraC"/>
</dbReference>
<evidence type="ECO:0000313" key="6">
    <source>
        <dbReference type="Proteomes" id="UP001491552"/>
    </source>
</evidence>
<feature type="domain" description="HTH araC/xylS-type" evidence="4">
    <location>
        <begin position="170"/>
        <end position="268"/>
    </location>
</feature>
<dbReference type="PROSITE" id="PS01124">
    <property type="entry name" value="HTH_ARAC_FAMILY_2"/>
    <property type="match status" value="1"/>
</dbReference>
<proteinExistence type="predicted"/>
<dbReference type="EMBL" id="JBBMFF010000213">
    <property type="protein sequence ID" value="MEQ2511106.1"/>
    <property type="molecule type" value="Genomic_DNA"/>
</dbReference>
<dbReference type="Gene3D" id="1.10.10.60">
    <property type="entry name" value="Homeodomain-like"/>
    <property type="match status" value="2"/>
</dbReference>
<comment type="caution">
    <text evidence="5">The sequence shown here is derived from an EMBL/GenBank/DDBJ whole genome shotgun (WGS) entry which is preliminary data.</text>
</comment>
<evidence type="ECO:0000256" key="3">
    <source>
        <dbReference type="ARBA" id="ARBA00023163"/>
    </source>
</evidence>
<dbReference type="CDD" id="cd06986">
    <property type="entry name" value="cupin_MmsR-like_N"/>
    <property type="match status" value="1"/>
</dbReference>
<keyword evidence="1" id="KW-0805">Transcription regulation</keyword>
<dbReference type="Pfam" id="PF12833">
    <property type="entry name" value="HTH_18"/>
    <property type="match status" value="1"/>
</dbReference>
<dbReference type="Gene3D" id="2.60.120.280">
    <property type="entry name" value="Regulatory protein AraC"/>
    <property type="match status" value="1"/>
</dbReference>
<evidence type="ECO:0000313" key="5">
    <source>
        <dbReference type="EMBL" id="MEQ2511106.1"/>
    </source>
</evidence>
<dbReference type="InterPro" id="IPR037923">
    <property type="entry name" value="HTH-like"/>
</dbReference>
<dbReference type="InterPro" id="IPR003313">
    <property type="entry name" value="AraC-bd"/>
</dbReference>
<dbReference type="PANTHER" id="PTHR43280">
    <property type="entry name" value="ARAC-FAMILY TRANSCRIPTIONAL REGULATOR"/>
    <property type="match status" value="1"/>
</dbReference>
<dbReference type="Proteomes" id="UP001491552">
    <property type="component" value="Unassembled WGS sequence"/>
</dbReference>
<dbReference type="PROSITE" id="PS00041">
    <property type="entry name" value="HTH_ARAC_FAMILY_1"/>
    <property type="match status" value="1"/>
</dbReference>
<organism evidence="5 6">
    <name type="scientific">Faecousia intestinalis</name>
    <dbReference type="NCBI Taxonomy" id="3133167"/>
    <lineage>
        <taxon>Bacteria</taxon>
        <taxon>Bacillati</taxon>
        <taxon>Bacillota</taxon>
        <taxon>Clostridia</taxon>
        <taxon>Eubacteriales</taxon>
        <taxon>Oscillospiraceae</taxon>
        <taxon>Faecousia</taxon>
    </lineage>
</organism>
<evidence type="ECO:0000256" key="1">
    <source>
        <dbReference type="ARBA" id="ARBA00023015"/>
    </source>
</evidence>
<keyword evidence="3" id="KW-0804">Transcription</keyword>
<dbReference type="Pfam" id="PF02311">
    <property type="entry name" value="AraC_binding"/>
    <property type="match status" value="1"/>
</dbReference>
<name>A0ABV1G6R2_9FIRM</name>
<dbReference type="InterPro" id="IPR018062">
    <property type="entry name" value="HTH_AraC-typ_CS"/>
</dbReference>
<dbReference type="SUPFAM" id="SSF51215">
    <property type="entry name" value="Regulatory protein AraC"/>
    <property type="match status" value="1"/>
</dbReference>
<gene>
    <name evidence="5" type="ORF">WMO66_07595</name>
</gene>
<accession>A0ABV1G6R2</accession>
<keyword evidence="6" id="KW-1185">Reference proteome</keyword>
<protein>
    <submittedName>
        <fullName evidence="5">AraC family transcriptional regulator</fullName>
    </submittedName>
</protein>
<keyword evidence="2" id="KW-0238">DNA-binding</keyword>
<dbReference type="RefSeq" id="WP_349135809.1">
    <property type="nucleotide sequence ID" value="NZ_JBBMFF010000213.1"/>
</dbReference>